<evidence type="ECO:0000256" key="1">
    <source>
        <dbReference type="SAM" id="Coils"/>
    </source>
</evidence>
<organism evidence="3">
    <name type="scientific">viral metagenome</name>
    <dbReference type="NCBI Taxonomy" id="1070528"/>
    <lineage>
        <taxon>unclassified sequences</taxon>
        <taxon>metagenomes</taxon>
        <taxon>organismal metagenomes</taxon>
    </lineage>
</organism>
<evidence type="ECO:0000313" key="3">
    <source>
        <dbReference type="EMBL" id="QHS98580.1"/>
    </source>
</evidence>
<evidence type="ECO:0000256" key="2">
    <source>
        <dbReference type="SAM" id="MobiDB-lite"/>
    </source>
</evidence>
<reference evidence="3" key="1">
    <citation type="journal article" date="2020" name="Nature">
        <title>Giant virus diversity and host interactions through global metagenomics.</title>
        <authorList>
            <person name="Schulz F."/>
            <person name="Roux S."/>
            <person name="Paez-Espino D."/>
            <person name="Jungbluth S."/>
            <person name="Walsh D.A."/>
            <person name="Denef V.J."/>
            <person name="McMahon K.D."/>
            <person name="Konstantinidis K.T."/>
            <person name="Eloe-Fadrosh E.A."/>
            <person name="Kyrpides N.C."/>
            <person name="Woyke T."/>
        </authorList>
    </citation>
    <scope>NUCLEOTIDE SEQUENCE</scope>
    <source>
        <strain evidence="3">GVMAG-M-3300020185-18</strain>
    </source>
</reference>
<protein>
    <submittedName>
        <fullName evidence="3">Uncharacterized protein</fullName>
    </submittedName>
</protein>
<accession>A0A6C0C2F2</accession>
<feature type="coiled-coil region" evidence="1">
    <location>
        <begin position="379"/>
        <end position="407"/>
    </location>
</feature>
<proteinExistence type="predicted"/>
<dbReference type="AlphaFoldDB" id="A0A6C0C2F2"/>
<sequence length="514" mass="58929">MNKEYSKKLKKNNTKSYTKTKQVKSKQIESNMASKLIYDVKGKVGGVDKSYYEMSDAEIKELMGMERFSLTCAPGGENNRGMEIIGRMPIKGEGFTARDIEGLGPYFERFMPSIMDEVKKLCFPNVSVLDLNVLSMDDTIDELCDEDQARVLILRDWAAISTGSHGWTTEVFKELASRRWDAEYLDPNKYRTKVVDGKPVKVRGKRMNKRARTNLCFVDGREQEPAVFEGKGSIYDLKKMAFLNKGVERLRQQITDGLIEIGSKTKVEINVVEGNRYYNLKDTGIGFHGDTERVVVICISIGCDNYPMRWQWFKDGMPVGKPIDIRLNCGDVYIMSEKAVGADWKKKSKYTLRHSAGAKKYTSLSKWEKRMPAHQTKLKEKADKKAKKEAEKAAKLAKRQQTKLEKDAIKVKKAVDKAAKKVVKKPKKIDTEKAAIRKYKAALRKHDWEDSDASFYGWVALEAEHEISPNSEYFKEFGAIWSGKAENYAQKMNIKEWEGHRAFYRNLCAYGVYW</sequence>
<dbReference type="EMBL" id="MN739319">
    <property type="protein sequence ID" value="QHS98580.1"/>
    <property type="molecule type" value="Genomic_DNA"/>
</dbReference>
<keyword evidence="1" id="KW-0175">Coiled coil</keyword>
<feature type="region of interest" description="Disordered" evidence="2">
    <location>
        <begin position="1"/>
        <end position="23"/>
    </location>
</feature>
<name>A0A6C0C2F2_9ZZZZ</name>